<dbReference type="SUPFAM" id="SSF88723">
    <property type="entry name" value="PIN domain-like"/>
    <property type="match status" value="1"/>
</dbReference>
<dbReference type="GO" id="GO:0016787">
    <property type="term" value="F:hydrolase activity"/>
    <property type="evidence" value="ECO:0007669"/>
    <property type="project" value="UniProtKB-KW"/>
</dbReference>
<keyword evidence="1" id="KW-0540">Nuclease</keyword>
<keyword evidence="8" id="KW-1185">Reference proteome</keyword>
<feature type="domain" description="VapC50 C-terminal" evidence="6">
    <location>
        <begin position="129"/>
        <end position="183"/>
    </location>
</feature>
<evidence type="ECO:0000256" key="1">
    <source>
        <dbReference type="ARBA" id="ARBA00022722"/>
    </source>
</evidence>
<sequence>MPRVLPDTNVLFPFSLMDLLLALAEDSLIDLVLTDRLLGEWERVIVREHHRTPEAAKKIADLIRTGFATSLVPEYAYQQEMTGLDGPDPDDLHHMAAAIHARADTVITWNIADFPATTLAPHGIAVTPPDPYLCTLLERYPDQILRTVTRMAAEKKRPPMTTLDLIAKIEHAGVPTFAGRLRRLAADPAA</sequence>
<dbReference type="Pfam" id="PF26343">
    <property type="entry name" value="VapC50_C"/>
    <property type="match status" value="1"/>
</dbReference>
<dbReference type="Proteomes" id="UP000677913">
    <property type="component" value="Unassembled WGS sequence"/>
</dbReference>
<dbReference type="Pfam" id="PF13470">
    <property type="entry name" value="PIN_3"/>
    <property type="match status" value="1"/>
</dbReference>
<dbReference type="GO" id="GO:0046872">
    <property type="term" value="F:metal ion binding"/>
    <property type="evidence" value="ECO:0007669"/>
    <property type="project" value="UniProtKB-KW"/>
</dbReference>
<organism evidence="7 8">
    <name type="scientific">Actinocrinis puniceicyclus</name>
    <dbReference type="NCBI Taxonomy" id="977794"/>
    <lineage>
        <taxon>Bacteria</taxon>
        <taxon>Bacillati</taxon>
        <taxon>Actinomycetota</taxon>
        <taxon>Actinomycetes</taxon>
        <taxon>Catenulisporales</taxon>
        <taxon>Actinospicaceae</taxon>
        <taxon>Actinocrinis</taxon>
    </lineage>
</organism>
<name>A0A8J7WSZ8_9ACTN</name>
<gene>
    <name evidence="7" type="ORF">KGA66_20590</name>
</gene>
<dbReference type="InterPro" id="IPR002716">
    <property type="entry name" value="PIN_dom"/>
</dbReference>
<comment type="caution">
    <text evidence="7">The sequence shown here is derived from an EMBL/GenBank/DDBJ whole genome shotgun (WGS) entry which is preliminary data.</text>
</comment>
<reference evidence="7" key="1">
    <citation type="submission" date="2021-04" db="EMBL/GenBank/DDBJ databases">
        <title>Genome based classification of Actinospica acidithermotolerans sp. nov., an actinobacterium isolated from an Indonesian hot spring.</title>
        <authorList>
            <person name="Kusuma A.B."/>
            <person name="Putra K.E."/>
            <person name="Nafisah S."/>
            <person name="Loh J."/>
            <person name="Nouioui I."/>
            <person name="Goodfellow M."/>
        </authorList>
    </citation>
    <scope>NUCLEOTIDE SEQUENCE</scope>
    <source>
        <strain evidence="7">DSM 45618</strain>
    </source>
</reference>
<proteinExistence type="predicted"/>
<evidence type="ECO:0000313" key="8">
    <source>
        <dbReference type="Proteomes" id="UP000677913"/>
    </source>
</evidence>
<dbReference type="RefSeq" id="WP_211469820.1">
    <property type="nucleotide sequence ID" value="NZ_JAGSXH010000084.1"/>
</dbReference>
<dbReference type="GO" id="GO:0004518">
    <property type="term" value="F:nuclease activity"/>
    <property type="evidence" value="ECO:0007669"/>
    <property type="project" value="UniProtKB-KW"/>
</dbReference>
<keyword evidence="3" id="KW-0378">Hydrolase</keyword>
<accession>A0A8J7WSZ8</accession>
<keyword evidence="2" id="KW-0479">Metal-binding</keyword>
<dbReference type="EMBL" id="JAGSXH010000084">
    <property type="protein sequence ID" value="MBS2965462.1"/>
    <property type="molecule type" value="Genomic_DNA"/>
</dbReference>
<dbReference type="InterPro" id="IPR058652">
    <property type="entry name" value="VapC50_C"/>
</dbReference>
<evidence type="ECO:0000256" key="4">
    <source>
        <dbReference type="ARBA" id="ARBA00022842"/>
    </source>
</evidence>
<evidence type="ECO:0000256" key="2">
    <source>
        <dbReference type="ARBA" id="ARBA00022723"/>
    </source>
</evidence>
<evidence type="ECO:0000256" key="3">
    <source>
        <dbReference type="ARBA" id="ARBA00022801"/>
    </source>
</evidence>
<dbReference type="AlphaFoldDB" id="A0A8J7WSZ8"/>
<evidence type="ECO:0000259" key="6">
    <source>
        <dbReference type="Pfam" id="PF26343"/>
    </source>
</evidence>
<dbReference type="InterPro" id="IPR029060">
    <property type="entry name" value="PIN-like_dom_sf"/>
</dbReference>
<feature type="domain" description="PIN" evidence="5">
    <location>
        <begin position="3"/>
        <end position="112"/>
    </location>
</feature>
<protein>
    <submittedName>
        <fullName evidence="7">PIN domain-containing protein</fullName>
    </submittedName>
</protein>
<evidence type="ECO:0000313" key="7">
    <source>
        <dbReference type="EMBL" id="MBS2965462.1"/>
    </source>
</evidence>
<keyword evidence="4" id="KW-0460">Magnesium</keyword>
<evidence type="ECO:0000259" key="5">
    <source>
        <dbReference type="Pfam" id="PF13470"/>
    </source>
</evidence>